<dbReference type="HOGENOM" id="CLU_048746_0_0_1"/>
<name>T1JE20_STRMM</name>
<evidence type="ECO:0000313" key="3">
    <source>
        <dbReference type="Proteomes" id="UP000014500"/>
    </source>
</evidence>
<evidence type="ECO:0000259" key="1">
    <source>
        <dbReference type="PROSITE" id="PS50181"/>
    </source>
</evidence>
<dbReference type="eggNOG" id="ENOG502QV8T">
    <property type="taxonomic scope" value="Eukaryota"/>
</dbReference>
<dbReference type="EMBL" id="JH432114">
    <property type="status" value="NOT_ANNOTATED_CDS"/>
    <property type="molecule type" value="Genomic_DNA"/>
</dbReference>
<proteinExistence type="predicted"/>
<accession>T1JE20</accession>
<dbReference type="PANTHER" id="PTHR34098">
    <property type="entry name" value="F-BOX ONLY PROTEIN 47"/>
    <property type="match status" value="1"/>
</dbReference>
<dbReference type="PROSITE" id="PS50181">
    <property type="entry name" value="FBOX"/>
    <property type="match status" value="1"/>
</dbReference>
<dbReference type="Proteomes" id="UP000014500">
    <property type="component" value="Unassembled WGS sequence"/>
</dbReference>
<sequence length="396" mass="45985">MQNYILRKLRRSLRLLEKNSSLNQLKTAPLGLFNQLPLEIIYRIFQFLPVDDMGLLALGSKAMRNLIEIFANTKQGLKLFAPGCVILAKTSLTCKQRDCQCLRKCVSLTYYGKFIHTVIRGWDNTEYCRVFEAIEKKSKIMKYIDLTLSSNLGSRKHLELIIRLFYRSIFIDECDNVNQKSFWLSTIIKSLQMIHQAKLFLILFAPIQNDEIQWTEMNEHVIANLDEAKHYFKELAVGVFMLYHLNNDWNDSDIITLLSEITATPSDWLPENVCTLLYLCGKDITILYLEDVINKGNFEEVASLLTSLSLVSIKCEGEHLFSMNIITSICDRIPSKRDKVTYWNAIADSFRNAIMYSYDLAEIGDEDSEQTMMKILESFTELFKHSVTYWNFDVEE</sequence>
<dbReference type="PhylomeDB" id="T1JE20"/>
<dbReference type="SUPFAM" id="SSF81383">
    <property type="entry name" value="F-box domain"/>
    <property type="match status" value="1"/>
</dbReference>
<reference evidence="2" key="2">
    <citation type="submission" date="2015-02" db="UniProtKB">
        <authorList>
            <consortium name="EnsemblMetazoa"/>
        </authorList>
    </citation>
    <scope>IDENTIFICATION</scope>
</reference>
<reference evidence="3" key="1">
    <citation type="submission" date="2011-05" db="EMBL/GenBank/DDBJ databases">
        <authorList>
            <person name="Richards S.R."/>
            <person name="Qu J."/>
            <person name="Jiang H."/>
            <person name="Jhangiani S.N."/>
            <person name="Agravi P."/>
            <person name="Goodspeed R."/>
            <person name="Gross S."/>
            <person name="Mandapat C."/>
            <person name="Jackson L."/>
            <person name="Mathew T."/>
            <person name="Pu L."/>
            <person name="Thornton R."/>
            <person name="Saada N."/>
            <person name="Wilczek-Boney K.B."/>
            <person name="Lee S."/>
            <person name="Kovar C."/>
            <person name="Wu Y."/>
            <person name="Scherer S.E."/>
            <person name="Worley K.C."/>
            <person name="Muzny D.M."/>
            <person name="Gibbs R."/>
        </authorList>
    </citation>
    <scope>NUCLEOTIDE SEQUENCE</scope>
    <source>
        <strain evidence="3">Brora</strain>
    </source>
</reference>
<feature type="domain" description="F-box" evidence="1">
    <location>
        <begin position="30"/>
        <end position="68"/>
    </location>
</feature>
<dbReference type="OMA" id="AFACVTM"/>
<dbReference type="EnsemblMetazoa" id="SMAR012056-RA">
    <property type="protein sequence ID" value="SMAR012056-PA"/>
    <property type="gene ID" value="SMAR012056"/>
</dbReference>
<dbReference type="PANTHER" id="PTHR34098:SF1">
    <property type="entry name" value="F-BOX ONLY PROTEIN 47"/>
    <property type="match status" value="1"/>
</dbReference>
<organism evidence="2 3">
    <name type="scientific">Strigamia maritima</name>
    <name type="common">European centipede</name>
    <name type="synonym">Geophilus maritimus</name>
    <dbReference type="NCBI Taxonomy" id="126957"/>
    <lineage>
        <taxon>Eukaryota</taxon>
        <taxon>Metazoa</taxon>
        <taxon>Ecdysozoa</taxon>
        <taxon>Arthropoda</taxon>
        <taxon>Myriapoda</taxon>
        <taxon>Chilopoda</taxon>
        <taxon>Pleurostigmophora</taxon>
        <taxon>Geophilomorpha</taxon>
        <taxon>Linotaeniidae</taxon>
        <taxon>Strigamia</taxon>
    </lineage>
</organism>
<dbReference type="AlphaFoldDB" id="T1JE20"/>
<dbReference type="InterPro" id="IPR038946">
    <property type="entry name" value="FBXO47"/>
</dbReference>
<dbReference type="InterPro" id="IPR036047">
    <property type="entry name" value="F-box-like_dom_sf"/>
</dbReference>
<dbReference type="Pfam" id="PF24467">
    <property type="entry name" value="ARM_FBXO47"/>
    <property type="match status" value="1"/>
</dbReference>
<protein>
    <recommendedName>
        <fullName evidence="1">F-box domain-containing protein</fullName>
    </recommendedName>
</protein>
<dbReference type="STRING" id="126957.T1JE20"/>
<evidence type="ECO:0000313" key="2">
    <source>
        <dbReference type="EnsemblMetazoa" id="SMAR012056-PA"/>
    </source>
</evidence>
<keyword evidence="3" id="KW-1185">Reference proteome</keyword>
<dbReference type="InterPro" id="IPR001810">
    <property type="entry name" value="F-box_dom"/>
</dbReference>
<dbReference type="InterPro" id="IPR056622">
    <property type="entry name" value="ARM_FBXO47"/>
</dbReference>
<dbReference type="CDD" id="cd22112">
    <property type="entry name" value="F-box_FBXO47"/>
    <property type="match status" value="1"/>
</dbReference>